<sequence length="208" mass="23375">MLDQRNAGGASLVELLISMALGFASLTAMSSLVGHGMALNNSLMEKSRLDEELHAVMAIIEQDISRLGFVAAAEEMVTTPEVFVHPFSDSLRLSEYGLEDKNSCITFAYDRDKDGALEKTGVNEKFGFRLRDKAVELRVDGHQCADGYWQDLTDTKVVQITQLLFRIEKLQHLQVAQVRIEMVLQAKLVKFPEHSRHISTQFVVNNYD</sequence>
<protein>
    <submittedName>
        <fullName evidence="2">Prepilin peptidase dependent protein B</fullName>
    </submittedName>
</protein>
<accession>A0ABU3T1D0</accession>
<feature type="transmembrane region" description="Helical" evidence="1">
    <location>
        <begin position="15"/>
        <end position="39"/>
    </location>
</feature>
<comment type="caution">
    <text evidence="2">The sequence shown here is derived from an EMBL/GenBank/DDBJ whole genome shotgun (WGS) entry which is preliminary data.</text>
</comment>
<evidence type="ECO:0000313" key="2">
    <source>
        <dbReference type="EMBL" id="MDU0356080.1"/>
    </source>
</evidence>
<keyword evidence="1" id="KW-1133">Transmembrane helix</keyword>
<dbReference type="InterPro" id="IPR016419">
    <property type="entry name" value="Prepilin_Pept-dep_B_prd"/>
</dbReference>
<dbReference type="EMBL" id="JAWDIO010000002">
    <property type="protein sequence ID" value="MDU0356080.1"/>
    <property type="molecule type" value="Genomic_DNA"/>
</dbReference>
<gene>
    <name evidence="2" type="ORF">RS130_21245</name>
</gene>
<evidence type="ECO:0000256" key="1">
    <source>
        <dbReference type="SAM" id="Phobius"/>
    </source>
</evidence>
<organism evidence="2 3">
    <name type="scientific">Paraglaciecola aquimarina</name>
    <dbReference type="NCBI Taxonomy" id="1235557"/>
    <lineage>
        <taxon>Bacteria</taxon>
        <taxon>Pseudomonadati</taxon>
        <taxon>Pseudomonadota</taxon>
        <taxon>Gammaproteobacteria</taxon>
        <taxon>Alteromonadales</taxon>
        <taxon>Alteromonadaceae</taxon>
        <taxon>Paraglaciecola</taxon>
    </lineage>
</organism>
<reference evidence="2 3" key="1">
    <citation type="submission" date="2023-10" db="EMBL/GenBank/DDBJ databases">
        <title>Glaciecola aquimarina strain GGW-M5 nov., isolated from a coastal seawater.</title>
        <authorList>
            <person name="Bayburt H."/>
            <person name="Kim J.M."/>
            <person name="Choi B.J."/>
            <person name="Jeon C.O."/>
        </authorList>
    </citation>
    <scope>NUCLEOTIDE SEQUENCE [LARGE SCALE GENOMIC DNA]</scope>
    <source>
        <strain evidence="2 3">KCTC 32108</strain>
    </source>
</reference>
<dbReference type="RefSeq" id="WP_316027588.1">
    <property type="nucleotide sequence ID" value="NZ_JAWDIO010000002.1"/>
</dbReference>
<keyword evidence="1" id="KW-0812">Transmembrane</keyword>
<dbReference type="Proteomes" id="UP001247805">
    <property type="component" value="Unassembled WGS sequence"/>
</dbReference>
<keyword evidence="3" id="KW-1185">Reference proteome</keyword>
<name>A0ABU3T1D0_9ALTE</name>
<dbReference type="PIRSF" id="PIRSF004525">
    <property type="entry name" value="Pilin_peptidase-dep_B_prd"/>
    <property type="match status" value="1"/>
</dbReference>
<proteinExistence type="predicted"/>
<evidence type="ECO:0000313" key="3">
    <source>
        <dbReference type="Proteomes" id="UP001247805"/>
    </source>
</evidence>
<keyword evidence="1" id="KW-0472">Membrane</keyword>